<dbReference type="Proteomes" id="UP000501455">
    <property type="component" value="Segment"/>
</dbReference>
<accession>A0A6M3SYC6</accession>
<reference evidence="2 3" key="1">
    <citation type="submission" date="2020-04" db="EMBL/GenBank/DDBJ databases">
        <authorList>
            <person name="Eleanor S.I."/>
            <person name="Danny K.W."/>
            <person name="Hallah B.M."/>
            <person name="Joshua A.M."/>
            <person name="Shaffer C.D."/>
            <person name="Weston-Hafer K.A."/>
            <person name="Garlena R.A."/>
            <person name="Russell D.A."/>
            <person name="Pope W.H."/>
            <person name="Jacobs-Sera D."/>
            <person name="Hatfull G.F."/>
        </authorList>
    </citation>
    <scope>NUCLEOTIDE SEQUENCE [LARGE SCALE GENOMIC DNA]</scope>
</reference>
<proteinExistence type="predicted"/>
<feature type="region of interest" description="Disordered" evidence="1">
    <location>
        <begin position="1"/>
        <end position="43"/>
    </location>
</feature>
<dbReference type="KEGG" id="vg:64471487"/>
<gene>
    <name evidence="2" type="primary">23</name>
    <name evidence="2" type="ORF">SEA_ISSMI_23</name>
</gene>
<evidence type="ECO:0000313" key="2">
    <source>
        <dbReference type="EMBL" id="QJD50669.1"/>
    </source>
</evidence>
<dbReference type="GeneID" id="64471487"/>
<protein>
    <submittedName>
        <fullName evidence="2">Minor tail protein</fullName>
    </submittedName>
</protein>
<organism evidence="2 3">
    <name type="scientific">Streptomyces phage Issmi</name>
    <dbReference type="NCBI Taxonomy" id="2725628"/>
    <lineage>
        <taxon>Viruses</taxon>
        <taxon>Duplodnaviria</taxon>
        <taxon>Heunggongvirae</taxon>
        <taxon>Uroviricota</taxon>
        <taxon>Caudoviricetes</taxon>
        <taxon>Arquatrovirinae</taxon>
        <taxon>Caelumvirus</taxon>
        <taxon>Caelumvirus issmi</taxon>
    </lineage>
</organism>
<evidence type="ECO:0000313" key="3">
    <source>
        <dbReference type="Proteomes" id="UP000501455"/>
    </source>
</evidence>
<keyword evidence="3" id="KW-1185">Reference proteome</keyword>
<dbReference type="EMBL" id="MT310863">
    <property type="protein sequence ID" value="QJD50669.1"/>
    <property type="molecule type" value="Genomic_DNA"/>
</dbReference>
<evidence type="ECO:0000256" key="1">
    <source>
        <dbReference type="SAM" id="MobiDB-lite"/>
    </source>
</evidence>
<sequence>MGFSVVPEPAISGLTGPQGPPGTVPSDPVFTGSVGVDDTAGDPNVDIKKSGKLRWKIRSAGTESGSNNGSDLWIESFADDGTTKIGDPIWISRTGTQVVVGQADSVQGGVKLSVNGAIGTRDLAADPATTSMGAQLYSKAGKLWAQTANGAEVFQVVDSLPSKANATLSATYMNIDKAAGNYRAYRWLTAGVSRWEAQVDDVAESGSAAGSDFRLSARNDDGSFNKTVIHAKRSDGTITFGTTIHHGTAQVTSNGAIGLRDITADPATTAGGVFLYSKGGLPYIKQADGTVFQVGTGGTAPVTSVNTKTGAVVLAASDVNALPSNADGSTSGRVTSAKGFTVTSTDVNQNPIVSDSPAGQTARLQVMRVNGVDMLSLTAGGALTLAGALTAVGTSQVDNLRVGSAGTFGGAAGSVIAQANATTLPTSNPAGSILYTSGGVPRFRESNGADYAVTPPSDFTPESLGVKAWAGDPGTVASGADYSGVGQGRMTAVYVNRSVSVSKIVWHMQGYAGGLLTGSWAGIYDTAGTLKGATGDMSTATYEPATQSTAGGGWSSSPLTAPVTLTPGIYYVCWRFNYTASPVDGPALTRWDSTGTTNGPMGLGTAVWRFAKFTSSATSAPSTITPSTLFSANGIQFWVALA</sequence>
<name>A0A6M3SYC6_9CAUD</name>
<dbReference type="RefSeq" id="YP_010055556.1">
    <property type="nucleotide sequence ID" value="NC_054667.1"/>
</dbReference>